<gene>
    <name evidence="1" type="ORF">LOK49_LG12G00270</name>
</gene>
<dbReference type="Proteomes" id="UP001060215">
    <property type="component" value="Chromosome 13"/>
</dbReference>
<comment type="caution">
    <text evidence="1">The sequence shown here is derived from an EMBL/GenBank/DDBJ whole genome shotgun (WGS) entry which is preliminary data.</text>
</comment>
<evidence type="ECO:0000313" key="2">
    <source>
        <dbReference type="Proteomes" id="UP001060215"/>
    </source>
</evidence>
<keyword evidence="2" id="KW-1185">Reference proteome</keyword>
<name>A0ACC0FVU9_9ERIC</name>
<sequence length="469" mass="51868">MGAILSCRARNCELYEISRGEACKRQRTSSSFYEENPRLIPSLPDEISIQILARLPRICHLGVKSVSRSWKAAIVSPELYKVRKELGTTEEWLYVLTKVEDDKLMWYALDPLSRKWQRLPPMPNLNGEEGSKRGLLGLRMWNMVGSSIRIADAIRGWLGRKDALDRMPFCGCAVGAVDGCIYVLGGFSRASAMSCVWCYDPILNRWTEMSPMSIGRAYCKTGVLNKKLYVVGGVTRGRGGLTPLQSAEVFDPCTGLWSQVPSMPFSKAQVLPTAFLADLLKPIATGMTSYRGKLYVPQSLYCWPFFVDVGGEVYDPENNSWVEMPIGMGEGWPAKQAGTKLSVIVDGDLYALDPSTSLDSAKIKVYDHEDDAWKVVAGDVPIRDFTDSESPYLLGGFLGKLHVITKDANHNIAVMQAERHNDSSSLPSTSSTPLDESSNLAGSESNVWKVIATRRAGSEELINCQILDI</sequence>
<evidence type="ECO:0000313" key="1">
    <source>
        <dbReference type="EMBL" id="KAI7992086.1"/>
    </source>
</evidence>
<proteinExistence type="predicted"/>
<accession>A0ACC0FVU9</accession>
<dbReference type="EMBL" id="CM045770">
    <property type="protein sequence ID" value="KAI7992086.1"/>
    <property type="molecule type" value="Genomic_DNA"/>
</dbReference>
<organism evidence="1 2">
    <name type="scientific">Camellia lanceoleosa</name>
    <dbReference type="NCBI Taxonomy" id="1840588"/>
    <lineage>
        <taxon>Eukaryota</taxon>
        <taxon>Viridiplantae</taxon>
        <taxon>Streptophyta</taxon>
        <taxon>Embryophyta</taxon>
        <taxon>Tracheophyta</taxon>
        <taxon>Spermatophyta</taxon>
        <taxon>Magnoliopsida</taxon>
        <taxon>eudicotyledons</taxon>
        <taxon>Gunneridae</taxon>
        <taxon>Pentapetalae</taxon>
        <taxon>asterids</taxon>
        <taxon>Ericales</taxon>
        <taxon>Theaceae</taxon>
        <taxon>Camellia</taxon>
    </lineage>
</organism>
<reference evidence="1 2" key="1">
    <citation type="journal article" date="2022" name="Plant J.">
        <title>Chromosome-level genome of Camellia lanceoleosa provides a valuable resource for understanding genome evolution and self-incompatibility.</title>
        <authorList>
            <person name="Gong W."/>
            <person name="Xiao S."/>
            <person name="Wang L."/>
            <person name="Liao Z."/>
            <person name="Chang Y."/>
            <person name="Mo W."/>
            <person name="Hu G."/>
            <person name="Li W."/>
            <person name="Zhao G."/>
            <person name="Zhu H."/>
            <person name="Hu X."/>
            <person name="Ji K."/>
            <person name="Xiang X."/>
            <person name="Song Q."/>
            <person name="Yuan D."/>
            <person name="Jin S."/>
            <person name="Zhang L."/>
        </authorList>
    </citation>
    <scope>NUCLEOTIDE SEQUENCE [LARGE SCALE GENOMIC DNA]</scope>
    <source>
        <strain evidence="1">SQ_2022a</strain>
    </source>
</reference>
<protein>
    <submittedName>
        <fullName evidence="1">F-box/kelch-repeat protein</fullName>
    </submittedName>
</protein>